<name>A0ABR5SM86_9BACT</name>
<sequence length="146" mass="16789">MLLYLRLVSMLVVSLVVFSPEYVLAKKCKKKFYTISLKDSYLKKKYKVRAFFLDGGSDIISKIPRAWHYSIDVESINCLIAAAYTDKDAVGIDYFKDFLTFVLIPGEKLYITMKLIYLKPNGTSEIMVLHAKDFVIKDTHKCLKAN</sequence>
<organism evidence="1 2">
    <name type="scientific">Candidatus Magnetominusculus xianensis</name>
    <dbReference type="NCBI Taxonomy" id="1748249"/>
    <lineage>
        <taxon>Bacteria</taxon>
        <taxon>Pseudomonadati</taxon>
        <taxon>Nitrospirota</taxon>
        <taxon>Nitrospiria</taxon>
        <taxon>Nitrospirales</taxon>
        <taxon>Nitrospiraceae</taxon>
        <taxon>Candidatus Magnetominusculus</taxon>
    </lineage>
</organism>
<evidence type="ECO:0000313" key="1">
    <source>
        <dbReference type="EMBL" id="KWT92679.1"/>
    </source>
</evidence>
<dbReference type="Proteomes" id="UP000060487">
    <property type="component" value="Unassembled WGS sequence"/>
</dbReference>
<reference evidence="1 2" key="1">
    <citation type="submission" date="2015-11" db="EMBL/GenBank/DDBJ databases">
        <authorList>
            <person name="Lin W."/>
        </authorList>
    </citation>
    <scope>NUCLEOTIDE SEQUENCE [LARGE SCALE GENOMIC DNA]</scope>
    <source>
        <strain evidence="1 2">HCH-1</strain>
    </source>
</reference>
<dbReference type="RefSeq" id="WP_157072798.1">
    <property type="nucleotide sequence ID" value="NZ_LNQR01000021.1"/>
</dbReference>
<proteinExistence type="predicted"/>
<evidence type="ECO:0008006" key="3">
    <source>
        <dbReference type="Google" id="ProtNLM"/>
    </source>
</evidence>
<protein>
    <recommendedName>
        <fullName evidence="3">Secreted protein</fullName>
    </recommendedName>
</protein>
<comment type="caution">
    <text evidence="1">The sequence shown here is derived from an EMBL/GenBank/DDBJ whole genome shotgun (WGS) entry which is preliminary data.</text>
</comment>
<accession>A0ABR5SM86</accession>
<gene>
    <name evidence="1" type="ORF">ASN18_0510</name>
</gene>
<dbReference type="EMBL" id="LNQR01000021">
    <property type="protein sequence ID" value="KWT92679.1"/>
    <property type="molecule type" value="Genomic_DNA"/>
</dbReference>
<keyword evidence="2" id="KW-1185">Reference proteome</keyword>
<evidence type="ECO:0000313" key="2">
    <source>
        <dbReference type="Proteomes" id="UP000060487"/>
    </source>
</evidence>